<dbReference type="AlphaFoldDB" id="A0A016WF49"/>
<comment type="caution">
    <text evidence="1">The sequence shown here is derived from an EMBL/GenBank/DDBJ whole genome shotgun (WGS) entry which is preliminary data.</text>
</comment>
<gene>
    <name evidence="1" type="primary">Acey_s0715.g1769</name>
    <name evidence="1" type="ORF">Y032_0715g1769</name>
</gene>
<dbReference type="EMBL" id="JARK01000315">
    <property type="protein sequence ID" value="EYC38449.1"/>
    <property type="molecule type" value="Genomic_DNA"/>
</dbReference>
<evidence type="ECO:0000313" key="1">
    <source>
        <dbReference type="EMBL" id="EYC38449.1"/>
    </source>
</evidence>
<dbReference type="Proteomes" id="UP000024635">
    <property type="component" value="Unassembled WGS sequence"/>
</dbReference>
<accession>A0A016WF49</accession>
<evidence type="ECO:0000313" key="2">
    <source>
        <dbReference type="Proteomes" id="UP000024635"/>
    </source>
</evidence>
<protein>
    <submittedName>
        <fullName evidence="1">Uncharacterized protein</fullName>
    </submittedName>
</protein>
<reference evidence="2" key="1">
    <citation type="journal article" date="2015" name="Nat. Genet.">
        <title>The genome and transcriptome of the zoonotic hookworm Ancylostoma ceylanicum identify infection-specific gene families.</title>
        <authorList>
            <person name="Schwarz E.M."/>
            <person name="Hu Y."/>
            <person name="Antoshechkin I."/>
            <person name="Miller M.M."/>
            <person name="Sternberg P.W."/>
            <person name="Aroian R.V."/>
        </authorList>
    </citation>
    <scope>NUCLEOTIDE SEQUENCE</scope>
    <source>
        <strain evidence="2">HY135</strain>
    </source>
</reference>
<sequence length="166" mass="18876">MFGDTKGERIGECWRHIFLVFGKASGGRICWRHIFRVFGKTNGGRGCWRSISREKHIRRLGSGVDASVLLPKFEVRIAEQWHTMGWDFNLLPPQVTTFDRGCPRDPRRIAVRGRLDPADSNDIQTCTTLADAGEMQEPLSVVHGIDGCCWCSYPDPRYILDLIHTC</sequence>
<name>A0A016WF49_9BILA</name>
<proteinExistence type="predicted"/>
<organism evidence="1 2">
    <name type="scientific">Ancylostoma ceylanicum</name>
    <dbReference type="NCBI Taxonomy" id="53326"/>
    <lineage>
        <taxon>Eukaryota</taxon>
        <taxon>Metazoa</taxon>
        <taxon>Ecdysozoa</taxon>
        <taxon>Nematoda</taxon>
        <taxon>Chromadorea</taxon>
        <taxon>Rhabditida</taxon>
        <taxon>Rhabditina</taxon>
        <taxon>Rhabditomorpha</taxon>
        <taxon>Strongyloidea</taxon>
        <taxon>Ancylostomatidae</taxon>
        <taxon>Ancylostomatinae</taxon>
        <taxon>Ancylostoma</taxon>
    </lineage>
</organism>
<keyword evidence="2" id="KW-1185">Reference proteome</keyword>